<comment type="caution">
    <text evidence="16">The sequence shown here is derived from an EMBL/GenBank/DDBJ whole genome shotgun (WGS) entry which is preliminary data.</text>
</comment>
<dbReference type="PIRSF" id="PIRSF000116">
    <property type="entry name" value="IlvC_gammaproteo"/>
    <property type="match status" value="1"/>
</dbReference>
<dbReference type="GO" id="GO:0009097">
    <property type="term" value="P:isoleucine biosynthetic process"/>
    <property type="evidence" value="ECO:0007669"/>
    <property type="project" value="UniProtKB-UniRule"/>
</dbReference>
<reference evidence="16 17" key="1">
    <citation type="submission" date="2015-12" db="EMBL/GenBank/DDBJ databases">
        <title>Genome sequence of Oceanibaculum pacificum MCCC 1A02656.</title>
        <authorList>
            <person name="Lu L."/>
            <person name="Lai Q."/>
            <person name="Shao Z."/>
            <person name="Qian P."/>
        </authorList>
    </citation>
    <scope>NUCLEOTIDE SEQUENCE [LARGE SCALE GENOMIC DNA]</scope>
    <source>
        <strain evidence="16 17">MCCC 1A02656</strain>
    </source>
</reference>
<dbReference type="Gene3D" id="3.40.50.720">
    <property type="entry name" value="NAD(P)-binding Rossmann-like Domain"/>
    <property type="match status" value="1"/>
</dbReference>
<dbReference type="PANTHER" id="PTHR21371">
    <property type="entry name" value="KETOL-ACID REDUCTOISOMERASE, MITOCHONDRIAL"/>
    <property type="match status" value="1"/>
</dbReference>
<feature type="binding site" evidence="12 13">
    <location>
        <position position="231"/>
    </location>
    <ligand>
        <name>Mg(2+)</name>
        <dbReference type="ChEBI" id="CHEBI:18420"/>
        <label>2</label>
    </ligand>
</feature>
<gene>
    <name evidence="12" type="primary">ilvC</name>
    <name evidence="16" type="ORF">AUP43_07410</name>
</gene>
<dbReference type="EMBL" id="LPXN01000099">
    <property type="protein sequence ID" value="KZD09292.1"/>
    <property type="molecule type" value="Genomic_DNA"/>
</dbReference>
<dbReference type="Pfam" id="PF07991">
    <property type="entry name" value="KARI_N"/>
    <property type="match status" value="1"/>
</dbReference>
<dbReference type="NCBIfam" id="NF009940">
    <property type="entry name" value="PRK13403.1"/>
    <property type="match status" value="1"/>
</dbReference>
<feature type="active site" evidence="12">
    <location>
        <position position="108"/>
    </location>
</feature>
<dbReference type="GO" id="GO:0000287">
    <property type="term" value="F:magnesium ion binding"/>
    <property type="evidence" value="ECO:0007669"/>
    <property type="project" value="UniProtKB-UniRule"/>
</dbReference>
<dbReference type="InterPro" id="IPR013116">
    <property type="entry name" value="KARI_N"/>
</dbReference>
<organism evidence="16 17">
    <name type="scientific">Oceanibaculum pacificum</name>
    <dbReference type="NCBI Taxonomy" id="580166"/>
    <lineage>
        <taxon>Bacteria</taxon>
        <taxon>Pseudomonadati</taxon>
        <taxon>Pseudomonadota</taxon>
        <taxon>Alphaproteobacteria</taxon>
        <taxon>Rhodospirillales</taxon>
        <taxon>Oceanibaculaceae</taxon>
        <taxon>Oceanibaculum</taxon>
    </lineage>
</organism>
<dbReference type="HAMAP" id="MF_00435">
    <property type="entry name" value="IlvC"/>
    <property type="match status" value="1"/>
</dbReference>
<feature type="domain" description="KARI N-terminal Rossmann" evidence="14">
    <location>
        <begin position="1"/>
        <end position="182"/>
    </location>
</feature>
<feature type="binding site" evidence="12 13">
    <location>
        <position position="191"/>
    </location>
    <ligand>
        <name>Mg(2+)</name>
        <dbReference type="ChEBI" id="CHEBI:18420"/>
        <label>2</label>
    </ligand>
</feature>
<evidence type="ECO:0000256" key="11">
    <source>
        <dbReference type="ARBA" id="ARBA00049021"/>
    </source>
</evidence>
<dbReference type="SUPFAM" id="SSF51735">
    <property type="entry name" value="NAD(P)-binding Rossmann-fold domains"/>
    <property type="match status" value="1"/>
</dbReference>
<feature type="binding site" evidence="12 13">
    <location>
        <position position="191"/>
    </location>
    <ligand>
        <name>Mg(2+)</name>
        <dbReference type="ChEBI" id="CHEBI:18420"/>
        <label>1</label>
    </ligand>
</feature>
<evidence type="ECO:0000313" key="17">
    <source>
        <dbReference type="Proteomes" id="UP000076400"/>
    </source>
</evidence>
<dbReference type="SUPFAM" id="SSF48179">
    <property type="entry name" value="6-phosphogluconate dehydrogenase C-terminal domain-like"/>
    <property type="match status" value="1"/>
</dbReference>
<dbReference type="UniPathway" id="UPA00047">
    <property type="reaction ID" value="UER00056"/>
</dbReference>
<evidence type="ECO:0000256" key="5">
    <source>
        <dbReference type="ARBA" id="ARBA00022605"/>
    </source>
</evidence>
<comment type="catalytic activity">
    <reaction evidence="12">
        <text>(2R,3R)-2,3-dihydroxy-3-methylpentanoate + NADP(+) = (S)-2-ethyl-2-hydroxy-3-oxobutanoate + NADPH + H(+)</text>
        <dbReference type="Rhea" id="RHEA:13493"/>
        <dbReference type="ChEBI" id="CHEBI:15378"/>
        <dbReference type="ChEBI" id="CHEBI:49256"/>
        <dbReference type="ChEBI" id="CHEBI:49258"/>
        <dbReference type="ChEBI" id="CHEBI:57783"/>
        <dbReference type="ChEBI" id="CHEBI:58349"/>
        <dbReference type="EC" id="1.1.1.86"/>
    </reaction>
</comment>
<dbReference type="PROSITE" id="PS51850">
    <property type="entry name" value="KARI_N"/>
    <property type="match status" value="1"/>
</dbReference>
<evidence type="ECO:0000256" key="8">
    <source>
        <dbReference type="ARBA" id="ARBA00022857"/>
    </source>
</evidence>
<evidence type="ECO:0000256" key="3">
    <source>
        <dbReference type="ARBA" id="ARBA00004885"/>
    </source>
</evidence>
<dbReference type="InterPro" id="IPR000506">
    <property type="entry name" value="KARI_C"/>
</dbReference>
<feature type="binding site" evidence="12">
    <location>
        <position position="134"/>
    </location>
    <ligand>
        <name>NADP(+)</name>
        <dbReference type="ChEBI" id="CHEBI:58349"/>
    </ligand>
</feature>
<keyword evidence="9 12" id="KW-0560">Oxidoreductase</keyword>
<feature type="binding site" evidence="12">
    <location>
        <position position="53"/>
    </location>
    <ligand>
        <name>NADP(+)</name>
        <dbReference type="ChEBI" id="CHEBI:58349"/>
    </ligand>
</feature>
<dbReference type="InterPro" id="IPR013023">
    <property type="entry name" value="KARI"/>
</dbReference>
<keyword evidence="10 12" id="KW-0100">Branched-chain amino acid biosynthesis</keyword>
<dbReference type="GO" id="GO:0009099">
    <property type="term" value="P:L-valine biosynthetic process"/>
    <property type="evidence" value="ECO:0007669"/>
    <property type="project" value="UniProtKB-UniRule"/>
</dbReference>
<dbReference type="STRING" id="580166.AUP43_07410"/>
<evidence type="ECO:0000256" key="2">
    <source>
        <dbReference type="ARBA" id="ARBA00004864"/>
    </source>
</evidence>
<comment type="pathway">
    <text evidence="2 12">Amino-acid biosynthesis; L-valine biosynthesis; L-valine from pyruvate: step 2/4.</text>
</comment>
<feature type="binding site" evidence="12">
    <location>
        <position position="48"/>
    </location>
    <ligand>
        <name>NADP(+)</name>
        <dbReference type="ChEBI" id="CHEBI:58349"/>
    </ligand>
</feature>
<feature type="binding site" evidence="12">
    <location>
        <begin position="24"/>
        <end position="27"/>
    </location>
    <ligand>
        <name>NADP(+)</name>
        <dbReference type="ChEBI" id="CHEBI:58349"/>
    </ligand>
</feature>
<dbReference type="InterPro" id="IPR036291">
    <property type="entry name" value="NAD(P)-bd_dom_sf"/>
</dbReference>
<comment type="catalytic activity">
    <reaction evidence="11 12">
        <text>(2R)-2,3-dihydroxy-3-methylbutanoate + NADP(+) = (2S)-2-acetolactate + NADPH + H(+)</text>
        <dbReference type="Rhea" id="RHEA:22068"/>
        <dbReference type="ChEBI" id="CHEBI:15378"/>
        <dbReference type="ChEBI" id="CHEBI:49072"/>
        <dbReference type="ChEBI" id="CHEBI:57783"/>
        <dbReference type="ChEBI" id="CHEBI:58349"/>
        <dbReference type="ChEBI" id="CHEBI:58476"/>
        <dbReference type="EC" id="1.1.1.86"/>
    </reaction>
</comment>
<evidence type="ECO:0000256" key="13">
    <source>
        <dbReference type="PROSITE-ProRule" id="PRU01198"/>
    </source>
</evidence>
<feature type="binding site" evidence="12 13">
    <location>
        <position position="195"/>
    </location>
    <ligand>
        <name>Mg(2+)</name>
        <dbReference type="ChEBI" id="CHEBI:18420"/>
        <label>1</label>
    </ligand>
</feature>
<feature type="domain" description="KARI C-terminal knotted" evidence="15">
    <location>
        <begin position="183"/>
        <end position="328"/>
    </location>
</feature>
<dbReference type="GO" id="GO:0004455">
    <property type="term" value="F:ketol-acid reductoisomerase activity"/>
    <property type="evidence" value="ECO:0007669"/>
    <property type="project" value="UniProtKB-UniRule"/>
</dbReference>
<dbReference type="Proteomes" id="UP000076400">
    <property type="component" value="Unassembled WGS sequence"/>
</dbReference>
<dbReference type="OrthoDB" id="9804088at2"/>
<comment type="similarity">
    <text evidence="4 12 13">Belongs to the ketol-acid reductoisomerase family.</text>
</comment>
<dbReference type="RefSeq" id="WP_067554929.1">
    <property type="nucleotide sequence ID" value="NZ_LPXN01000099.1"/>
</dbReference>
<evidence type="ECO:0000256" key="4">
    <source>
        <dbReference type="ARBA" id="ARBA00010318"/>
    </source>
</evidence>
<evidence type="ECO:0000259" key="15">
    <source>
        <dbReference type="PROSITE" id="PS51851"/>
    </source>
</evidence>
<evidence type="ECO:0000259" key="14">
    <source>
        <dbReference type="PROSITE" id="PS51850"/>
    </source>
</evidence>
<comment type="caution">
    <text evidence="12">Lacks conserved residue(s) required for the propagation of feature annotation.</text>
</comment>
<dbReference type="NCBIfam" id="NF004017">
    <property type="entry name" value="PRK05479.1"/>
    <property type="match status" value="1"/>
</dbReference>
<evidence type="ECO:0000256" key="9">
    <source>
        <dbReference type="ARBA" id="ARBA00023002"/>
    </source>
</evidence>
<keyword evidence="5 12" id="KW-0028">Amino-acid biosynthesis</keyword>
<evidence type="ECO:0000256" key="6">
    <source>
        <dbReference type="ARBA" id="ARBA00022723"/>
    </source>
</evidence>
<dbReference type="UniPathway" id="UPA00049">
    <property type="reaction ID" value="UER00060"/>
</dbReference>
<keyword evidence="8 12" id="KW-0521">NADP</keyword>
<dbReference type="Pfam" id="PF01450">
    <property type="entry name" value="KARI_C"/>
    <property type="match status" value="1"/>
</dbReference>
<feature type="binding site" evidence="12">
    <location>
        <position position="51"/>
    </location>
    <ligand>
        <name>NADP(+)</name>
        <dbReference type="ChEBI" id="CHEBI:58349"/>
    </ligand>
</feature>
<dbReference type="FunFam" id="3.40.50.720:FF:000023">
    <property type="entry name" value="Ketol-acid reductoisomerase (NADP(+))"/>
    <property type="match status" value="1"/>
</dbReference>
<dbReference type="PROSITE" id="PS51851">
    <property type="entry name" value="KARI_C"/>
    <property type="match status" value="1"/>
</dbReference>
<keyword evidence="16" id="KW-0413">Isomerase</keyword>
<feature type="binding site" evidence="12 13">
    <location>
        <position position="227"/>
    </location>
    <ligand>
        <name>Mg(2+)</name>
        <dbReference type="ChEBI" id="CHEBI:18420"/>
        <label>2</label>
    </ligand>
</feature>
<dbReference type="InterPro" id="IPR008927">
    <property type="entry name" value="6-PGluconate_DH-like_C_sf"/>
</dbReference>
<dbReference type="Gene3D" id="6.10.240.10">
    <property type="match status" value="1"/>
</dbReference>
<dbReference type="AlphaFoldDB" id="A0A154W6Y8"/>
<accession>A0A154W6Y8</accession>
<evidence type="ECO:0000256" key="1">
    <source>
        <dbReference type="ARBA" id="ARBA00002172"/>
    </source>
</evidence>
<proteinExistence type="inferred from homology"/>
<name>A0A154W6Y8_9PROT</name>
<dbReference type="PANTHER" id="PTHR21371:SF1">
    <property type="entry name" value="KETOL-ACID REDUCTOISOMERASE, MITOCHONDRIAL"/>
    <property type="match status" value="1"/>
</dbReference>
<keyword evidence="17" id="KW-1185">Reference proteome</keyword>
<feature type="binding site" evidence="12 13">
    <location>
        <position position="252"/>
    </location>
    <ligand>
        <name>substrate</name>
    </ligand>
</feature>
<keyword evidence="7 12" id="KW-0460">Magnesium</keyword>
<dbReference type="GO" id="GO:0005829">
    <property type="term" value="C:cytosol"/>
    <property type="evidence" value="ECO:0007669"/>
    <property type="project" value="TreeGrafter"/>
</dbReference>
<dbReference type="NCBIfam" id="TIGR00465">
    <property type="entry name" value="ilvC"/>
    <property type="match status" value="1"/>
</dbReference>
<dbReference type="EC" id="1.1.1.86" evidence="12"/>
<evidence type="ECO:0000256" key="12">
    <source>
        <dbReference type="HAMAP-Rule" id="MF_00435"/>
    </source>
</evidence>
<dbReference type="GO" id="GO:0050661">
    <property type="term" value="F:NADP binding"/>
    <property type="evidence" value="ECO:0007669"/>
    <property type="project" value="InterPro"/>
</dbReference>
<evidence type="ECO:0000256" key="7">
    <source>
        <dbReference type="ARBA" id="ARBA00022842"/>
    </source>
</evidence>
<evidence type="ECO:0000256" key="10">
    <source>
        <dbReference type="ARBA" id="ARBA00023304"/>
    </source>
</evidence>
<sequence>MRVYYDRDADVNLIKDKKIVIVGYGSQGHAHANNLKDSGVKNVVVALRAGSATAKKAEAAGFKVQTPTEAVKDADVVMMLTPDELQADIYNAELAPNMKKGAAICFAHGLNIHFNLIEARSDLDVFMIAPKGPGHTVRSEYQRGGGVPCLVAIDKNNSGNALEIALSYACAIGGGRAGIIETTFKEECETDLFGEQVVLCGGLVELIRAGFETLVEAGYAPEMAYFECLHEVKLIVDLIYEGGIANMNYSISNTAEYGEYVTGPRIITAETKAEMKRVLNDIQSGIFTRNWMLENKVNQTSFKATRAKAAAHPIEEVGEKLRAMMPWIGQNRLVDKTKN</sequence>
<dbReference type="GO" id="GO:0016853">
    <property type="term" value="F:isomerase activity"/>
    <property type="evidence" value="ECO:0007669"/>
    <property type="project" value="UniProtKB-KW"/>
</dbReference>
<evidence type="ECO:0000313" key="16">
    <source>
        <dbReference type="EMBL" id="KZD09292.1"/>
    </source>
</evidence>
<comment type="cofactor">
    <cofactor evidence="12">
        <name>Mg(2+)</name>
        <dbReference type="ChEBI" id="CHEBI:18420"/>
    </cofactor>
    <text evidence="12">Binds 2 magnesium ions per subunit.</text>
</comment>
<keyword evidence="6 12" id="KW-0479">Metal-binding</keyword>
<comment type="function">
    <text evidence="1 12">Involved in the biosynthesis of branched-chain amino acids (BCAA). Catalyzes an alkyl-migration followed by a ketol-acid reduction of (S)-2-acetolactate (S2AL) to yield (R)-2,3-dihydroxy-isovalerate. In the isomerase reaction, S2AL is rearranged via a Mg-dependent methyl migration to produce 3-hydroxy-3-methyl-2-ketobutyrate (HMKB). In the reductase reaction, this 2-ketoacid undergoes a metal-dependent reduction by NADPH to yield (R)-2,3-dihydroxy-isovalerate.</text>
</comment>
<comment type="pathway">
    <text evidence="3 12">Amino-acid biosynthesis; L-isoleucine biosynthesis; L-isoleucine from 2-oxobutanoate: step 2/4.</text>
</comment>
<dbReference type="InterPro" id="IPR014359">
    <property type="entry name" value="KARI_prok"/>
</dbReference>
<protein>
    <recommendedName>
        <fullName evidence="12">Ketol-acid reductoisomerase (NADP(+))</fullName>
        <shortName evidence="12">KARI</shortName>
        <ecNumber evidence="12">1.1.1.86</ecNumber>
    </recommendedName>
    <alternativeName>
        <fullName evidence="12">Acetohydroxy-acid isomeroreductase</fullName>
        <shortName evidence="12">AHIR</shortName>
    </alternativeName>
    <alternativeName>
        <fullName evidence="12">Alpha-keto-beta-hydroxylacyl reductoisomerase</fullName>
    </alternativeName>
</protein>